<dbReference type="EMBL" id="JABELV010000218">
    <property type="protein sequence ID" value="KAG7527929.1"/>
    <property type="molecule type" value="Genomic_DNA"/>
</dbReference>
<dbReference type="SUPFAM" id="SSF52025">
    <property type="entry name" value="PA domain"/>
    <property type="match status" value="1"/>
</dbReference>
<feature type="region of interest" description="Disordered" evidence="11">
    <location>
        <begin position="321"/>
        <end position="345"/>
    </location>
</feature>
<dbReference type="PANTHER" id="PTHR47168">
    <property type="entry name" value="RING ZINC FINGER DOMAIN SUPERFAMILY PROTEIN-RELATED"/>
    <property type="match status" value="1"/>
</dbReference>
<keyword evidence="7" id="KW-0862">Zinc</keyword>
<dbReference type="FunFam" id="3.30.40.10:FF:000388">
    <property type="entry name" value="Putative RING zinc finger domain superfamily protein"/>
    <property type="match status" value="1"/>
</dbReference>
<evidence type="ECO:0000256" key="7">
    <source>
        <dbReference type="ARBA" id="ARBA00022833"/>
    </source>
</evidence>
<keyword evidence="4 12" id="KW-0812">Transmembrane</keyword>
<dbReference type="Pfam" id="PF13639">
    <property type="entry name" value="zf-RING_2"/>
    <property type="match status" value="1"/>
</dbReference>
<dbReference type="GO" id="GO:0008270">
    <property type="term" value="F:zinc ion binding"/>
    <property type="evidence" value="ECO:0007669"/>
    <property type="project" value="UniProtKB-KW"/>
</dbReference>
<comment type="caution">
    <text evidence="15">The sequence shown here is derived from an EMBL/GenBank/DDBJ whole genome shotgun (WGS) entry which is preliminary data.</text>
</comment>
<feature type="region of interest" description="Disordered" evidence="11">
    <location>
        <begin position="361"/>
        <end position="406"/>
    </location>
</feature>
<dbReference type="InterPro" id="IPR013083">
    <property type="entry name" value="Znf_RING/FYVE/PHD"/>
</dbReference>
<evidence type="ECO:0000256" key="12">
    <source>
        <dbReference type="SAM" id="Phobius"/>
    </source>
</evidence>
<feature type="compositionally biased region" description="Low complexity" evidence="11">
    <location>
        <begin position="386"/>
        <end position="402"/>
    </location>
</feature>
<keyword evidence="13" id="KW-0732">Signal</keyword>
<dbReference type="PROSITE" id="PS50089">
    <property type="entry name" value="ZF_RING_2"/>
    <property type="match status" value="1"/>
</dbReference>
<evidence type="ECO:0000256" key="9">
    <source>
        <dbReference type="ARBA" id="ARBA00023136"/>
    </source>
</evidence>
<keyword evidence="5" id="KW-0479">Metal-binding</keyword>
<evidence type="ECO:0000313" key="16">
    <source>
        <dbReference type="Proteomes" id="UP000812966"/>
    </source>
</evidence>
<feature type="compositionally biased region" description="Basic and acidic residues" evidence="11">
    <location>
        <begin position="533"/>
        <end position="548"/>
    </location>
</feature>
<evidence type="ECO:0000256" key="1">
    <source>
        <dbReference type="ARBA" id="ARBA00000900"/>
    </source>
</evidence>
<evidence type="ECO:0000256" key="6">
    <source>
        <dbReference type="ARBA" id="ARBA00022771"/>
    </source>
</evidence>
<feature type="transmembrane region" description="Helical" evidence="12">
    <location>
        <begin position="274"/>
        <end position="292"/>
    </location>
</feature>
<evidence type="ECO:0000256" key="11">
    <source>
        <dbReference type="SAM" id="MobiDB-lite"/>
    </source>
</evidence>
<evidence type="ECO:0000256" key="13">
    <source>
        <dbReference type="SAM" id="SignalP"/>
    </source>
</evidence>
<dbReference type="EC" id="2.3.2.27" evidence="3"/>
<dbReference type="InterPro" id="IPR046450">
    <property type="entry name" value="PA_dom_sf"/>
</dbReference>
<evidence type="ECO:0000256" key="2">
    <source>
        <dbReference type="ARBA" id="ARBA00004167"/>
    </source>
</evidence>
<comment type="subcellular location">
    <subcellularLocation>
        <location evidence="2">Membrane</location>
        <topology evidence="2">Single-pass membrane protein</topology>
    </subcellularLocation>
</comment>
<gene>
    <name evidence="15" type="ORF">FFLO_06497</name>
</gene>
<dbReference type="SUPFAM" id="SSF57850">
    <property type="entry name" value="RING/U-box"/>
    <property type="match status" value="1"/>
</dbReference>
<proteinExistence type="predicted"/>
<evidence type="ECO:0000256" key="10">
    <source>
        <dbReference type="PROSITE-ProRule" id="PRU00175"/>
    </source>
</evidence>
<name>A0A8K0JGN6_9TREE</name>
<feature type="signal peptide" evidence="13">
    <location>
        <begin position="1"/>
        <end position="18"/>
    </location>
</feature>
<keyword evidence="8 12" id="KW-1133">Transmembrane helix</keyword>
<dbReference type="AlphaFoldDB" id="A0A8K0JGN6"/>
<sequence length="557" mass="61296">MKTVIIALVLGTLCLAQAHPVNDPFSDPDHEYRLGSLWHSEDSAGFAHHANIISWDGDGPAVWQWMRGKTGGLAGWLNPWQEGIVNIMIEEDRNISISHRLSAFPTELAPEKSYPLTGILQNITAFPQFATSGVNSSVDPMYACDTLTSSRDQPTLIAPQNPKVSRPKRIALVIRGHCSFSHKVRVAEARGAHAVLVADDVKREGEMDEEGRERDGLLTMYSPDDTSDITIPSSFISRASFLLIRDLHKDLESSGRLHGLEVEIKPDEGPLTDMLMFVMLLPAFVTIMSLLVGRYRDMRLAEAERAPPTVVLSLPETIWTPEEWEKEDTPPPTAKAKLRPAGEMDEDTSLNTLELNLVQPVPIPGGAGKPHGDNDEQGSNLEFLGSASSPPRASTSASPEPAQVVPAPSRKYRKKFFHGDECSICLNRFERGDHVRILPCGHLFHKIEVDSWLLEWKKLCPVCRMDVTQPLTEAALSASASTMTTPLGSANAAPEIAARAGLRGRYARLRGYLPFGRMFGGLEEGVVTGNEGEDGRELAHRIEEEPTERTSLLEVSR</sequence>
<dbReference type="InterPro" id="IPR001841">
    <property type="entry name" value="Znf_RING"/>
</dbReference>
<evidence type="ECO:0000256" key="4">
    <source>
        <dbReference type="ARBA" id="ARBA00022692"/>
    </source>
</evidence>
<dbReference type="Gene3D" id="3.30.40.10">
    <property type="entry name" value="Zinc/RING finger domain, C3HC4 (zinc finger)"/>
    <property type="match status" value="1"/>
</dbReference>
<dbReference type="GO" id="GO:0061630">
    <property type="term" value="F:ubiquitin protein ligase activity"/>
    <property type="evidence" value="ECO:0007669"/>
    <property type="project" value="UniProtKB-EC"/>
</dbReference>
<dbReference type="InterPro" id="IPR051653">
    <property type="entry name" value="E3_ligase_sorting_rcpt"/>
</dbReference>
<keyword evidence="9 12" id="KW-0472">Membrane</keyword>
<evidence type="ECO:0000256" key="8">
    <source>
        <dbReference type="ARBA" id="ARBA00022989"/>
    </source>
</evidence>
<feature type="region of interest" description="Disordered" evidence="11">
    <location>
        <begin position="526"/>
        <end position="557"/>
    </location>
</feature>
<evidence type="ECO:0000256" key="3">
    <source>
        <dbReference type="ARBA" id="ARBA00012483"/>
    </source>
</evidence>
<dbReference type="InterPro" id="IPR003137">
    <property type="entry name" value="PA_domain"/>
</dbReference>
<accession>A0A8K0JGN6</accession>
<evidence type="ECO:0000259" key="14">
    <source>
        <dbReference type="PROSITE" id="PS50089"/>
    </source>
</evidence>
<dbReference type="Proteomes" id="UP000812966">
    <property type="component" value="Unassembled WGS sequence"/>
</dbReference>
<evidence type="ECO:0000313" key="15">
    <source>
        <dbReference type="EMBL" id="KAG7527929.1"/>
    </source>
</evidence>
<evidence type="ECO:0000256" key="5">
    <source>
        <dbReference type="ARBA" id="ARBA00022723"/>
    </source>
</evidence>
<keyword evidence="6 10" id="KW-0863">Zinc-finger</keyword>
<feature type="domain" description="RING-type" evidence="14">
    <location>
        <begin position="422"/>
        <end position="464"/>
    </location>
</feature>
<comment type="catalytic activity">
    <reaction evidence="1">
        <text>S-ubiquitinyl-[E2 ubiquitin-conjugating enzyme]-L-cysteine + [acceptor protein]-L-lysine = [E2 ubiquitin-conjugating enzyme]-L-cysteine + N(6)-ubiquitinyl-[acceptor protein]-L-lysine.</text>
        <dbReference type="EC" id="2.3.2.27"/>
    </reaction>
</comment>
<protein>
    <recommendedName>
        <fullName evidence="3">RING-type E3 ubiquitin transferase</fullName>
        <ecNumber evidence="3">2.3.2.27</ecNumber>
    </recommendedName>
</protein>
<feature type="chain" id="PRO_5035465698" description="RING-type E3 ubiquitin transferase" evidence="13">
    <location>
        <begin position="19"/>
        <end position="557"/>
    </location>
</feature>
<organism evidence="15 16">
    <name type="scientific">Filobasidium floriforme</name>
    <dbReference type="NCBI Taxonomy" id="5210"/>
    <lineage>
        <taxon>Eukaryota</taxon>
        <taxon>Fungi</taxon>
        <taxon>Dikarya</taxon>
        <taxon>Basidiomycota</taxon>
        <taxon>Agaricomycotina</taxon>
        <taxon>Tremellomycetes</taxon>
        <taxon>Filobasidiales</taxon>
        <taxon>Filobasidiaceae</taxon>
        <taxon>Filobasidium</taxon>
    </lineage>
</organism>
<keyword evidence="16" id="KW-1185">Reference proteome</keyword>
<dbReference type="PANTHER" id="PTHR47168:SF1">
    <property type="entry name" value="OS02G0798600 PROTEIN"/>
    <property type="match status" value="1"/>
</dbReference>
<dbReference type="Gene3D" id="3.50.30.30">
    <property type="match status" value="1"/>
</dbReference>
<reference evidence="15" key="1">
    <citation type="submission" date="2020-04" db="EMBL/GenBank/DDBJ databases">
        <title>Analysis of mating type loci in Filobasidium floriforme.</title>
        <authorList>
            <person name="Nowrousian M."/>
        </authorList>
    </citation>
    <scope>NUCLEOTIDE SEQUENCE</scope>
    <source>
        <strain evidence="15">CBS 6242</strain>
    </source>
</reference>
<dbReference type="GO" id="GO:0016020">
    <property type="term" value="C:membrane"/>
    <property type="evidence" value="ECO:0007669"/>
    <property type="project" value="UniProtKB-SubCell"/>
</dbReference>
<dbReference type="SMART" id="SM00184">
    <property type="entry name" value="RING"/>
    <property type="match status" value="1"/>
</dbReference>
<dbReference type="Pfam" id="PF02225">
    <property type="entry name" value="PA"/>
    <property type="match status" value="1"/>
</dbReference>